<evidence type="ECO:0000256" key="1">
    <source>
        <dbReference type="ARBA" id="ARBA00022553"/>
    </source>
</evidence>
<proteinExistence type="predicted"/>
<dbReference type="InterPro" id="IPR011006">
    <property type="entry name" value="CheY-like_superfamily"/>
</dbReference>
<protein>
    <submittedName>
        <fullName evidence="4">Response regulator</fullName>
    </submittedName>
</protein>
<dbReference type="Proteomes" id="UP000289703">
    <property type="component" value="Unassembled WGS sequence"/>
</dbReference>
<dbReference type="PROSITE" id="PS50110">
    <property type="entry name" value="RESPONSE_REGULATORY"/>
    <property type="match status" value="1"/>
</dbReference>
<dbReference type="GO" id="GO:0000160">
    <property type="term" value="P:phosphorelay signal transduction system"/>
    <property type="evidence" value="ECO:0007669"/>
    <property type="project" value="InterPro"/>
</dbReference>
<dbReference type="PANTHER" id="PTHR44591:SF3">
    <property type="entry name" value="RESPONSE REGULATORY DOMAIN-CONTAINING PROTEIN"/>
    <property type="match status" value="1"/>
</dbReference>
<dbReference type="InterPro" id="IPR001789">
    <property type="entry name" value="Sig_transdc_resp-reg_receiver"/>
</dbReference>
<dbReference type="PANTHER" id="PTHR44591">
    <property type="entry name" value="STRESS RESPONSE REGULATOR PROTEIN 1"/>
    <property type="match status" value="1"/>
</dbReference>
<dbReference type="SUPFAM" id="SSF52172">
    <property type="entry name" value="CheY-like"/>
    <property type="match status" value="1"/>
</dbReference>
<evidence type="ECO:0000256" key="2">
    <source>
        <dbReference type="PROSITE-ProRule" id="PRU00169"/>
    </source>
</evidence>
<feature type="modified residue" description="4-aspartylphosphate" evidence="2">
    <location>
        <position position="56"/>
    </location>
</feature>
<dbReference type="OrthoDB" id="1490554at2"/>
<dbReference type="InterPro" id="IPR050595">
    <property type="entry name" value="Bact_response_regulator"/>
</dbReference>
<evidence type="ECO:0000313" key="4">
    <source>
        <dbReference type="EMBL" id="RXQ97407.1"/>
    </source>
</evidence>
<dbReference type="AlphaFoldDB" id="A0A4V1N0I6"/>
<dbReference type="SMART" id="SM00448">
    <property type="entry name" value="REC"/>
    <property type="match status" value="1"/>
</dbReference>
<dbReference type="EMBL" id="SAXA01000001">
    <property type="protein sequence ID" value="RXQ97407.1"/>
    <property type="molecule type" value="Genomic_DNA"/>
</dbReference>
<dbReference type="Pfam" id="PF00072">
    <property type="entry name" value="Response_reg"/>
    <property type="match status" value="1"/>
</dbReference>
<sequence length="241" mass="28036">MMSLNYIAVDDEAIFLEELSEKLKVYPFLRETALIDDPFEAIQRINQTKPDVIFLDHDMPGLNGKDVLDQIKYKAQIVFVTSHLNPIQEVINHDGIATIQGYLNKPIDNEILKKICLKLNNTTESHHSVSSKIIIPNGKKEQLYIDPSNLSYLKAEGKYTSWHYTDQPADKEVNLLLKDAKDLLREKHIDFNEINRSYIVFENGIKMKRHKDLIVYSNKEEHEIGISEQSNLLNWIKKKFR</sequence>
<organism evidence="4 5">
    <name type="scientific">Ancylomarina salipaludis</name>
    <dbReference type="NCBI Taxonomy" id="2501299"/>
    <lineage>
        <taxon>Bacteria</taxon>
        <taxon>Pseudomonadati</taxon>
        <taxon>Bacteroidota</taxon>
        <taxon>Bacteroidia</taxon>
        <taxon>Marinilabiliales</taxon>
        <taxon>Marinifilaceae</taxon>
        <taxon>Ancylomarina</taxon>
    </lineage>
</organism>
<comment type="caution">
    <text evidence="4">The sequence shown here is derived from an EMBL/GenBank/DDBJ whole genome shotgun (WGS) entry which is preliminary data.</text>
</comment>
<dbReference type="Gene3D" id="2.40.50.1020">
    <property type="entry name" value="LytTr DNA-binding domain"/>
    <property type="match status" value="1"/>
</dbReference>
<feature type="domain" description="Response regulatory" evidence="3">
    <location>
        <begin position="5"/>
        <end position="120"/>
    </location>
</feature>
<gene>
    <name evidence="4" type="ORF">EO244_00530</name>
</gene>
<keyword evidence="5" id="KW-1185">Reference proteome</keyword>
<evidence type="ECO:0000259" key="3">
    <source>
        <dbReference type="PROSITE" id="PS50110"/>
    </source>
</evidence>
<reference evidence="4 5" key="1">
    <citation type="submission" date="2019-01" db="EMBL/GenBank/DDBJ databases">
        <title>Ancylomarina salipaludis sp. nov., isolated from a salt marsh.</title>
        <authorList>
            <person name="Yoon J.-H."/>
        </authorList>
    </citation>
    <scope>NUCLEOTIDE SEQUENCE [LARGE SCALE GENOMIC DNA]</scope>
    <source>
        <strain evidence="4 5">SHSM-M15</strain>
    </source>
</reference>
<dbReference type="Gene3D" id="3.40.50.2300">
    <property type="match status" value="1"/>
</dbReference>
<evidence type="ECO:0000313" key="5">
    <source>
        <dbReference type="Proteomes" id="UP000289703"/>
    </source>
</evidence>
<accession>A0A4V1N0I6</accession>
<name>A0A4V1N0I6_9BACT</name>
<keyword evidence="1 2" id="KW-0597">Phosphoprotein</keyword>